<evidence type="ECO:0000313" key="2">
    <source>
        <dbReference type="EMBL" id="QBG36713.1"/>
    </source>
</evidence>
<keyword evidence="3" id="KW-1185">Reference proteome</keyword>
<reference evidence="2 3" key="1">
    <citation type="submission" date="2018-12" db="EMBL/GenBank/DDBJ databases">
        <title>Complete genome of Litorilituus sediminis.</title>
        <authorList>
            <person name="Liu A."/>
            <person name="Rong J."/>
        </authorList>
    </citation>
    <scope>NUCLEOTIDE SEQUENCE [LARGE SCALE GENOMIC DNA]</scope>
    <source>
        <strain evidence="2 3">JCM 17549</strain>
    </source>
</reference>
<evidence type="ECO:0000313" key="3">
    <source>
        <dbReference type="Proteomes" id="UP000290244"/>
    </source>
</evidence>
<dbReference type="OrthoDB" id="6228092at2"/>
<name>A0A4P6P5E9_9GAMM</name>
<feature type="chain" id="PRO_5020949995" description="DUF1566 domain-containing protein" evidence="1">
    <location>
        <begin position="23"/>
        <end position="216"/>
    </location>
</feature>
<sequence length="216" mass="24625">MRKKTNTCYCIITASAVLTSHANDLPNGFIDFGDTTVQTSQQLEWLDVNLTRGRSYNDVLADITDAENQTTDKFNAAEGWRYATEEEFKNLIFEWFSIEFSSYSYNGYPFGKRDEPIVESFIYTFGDTYQLFLNSKNHKFAVAPYGAGAVKGIIGSYRGSTHWRHSVALISDSELMYRGSSNFSHDNDDIVGYRETQADIKSYNHIGSFLVRKIEE</sequence>
<evidence type="ECO:0008006" key="4">
    <source>
        <dbReference type="Google" id="ProtNLM"/>
    </source>
</evidence>
<accession>A0A4P6P5E9</accession>
<dbReference type="RefSeq" id="WP_130603124.1">
    <property type="nucleotide sequence ID" value="NZ_CP034759.1"/>
</dbReference>
<feature type="signal peptide" evidence="1">
    <location>
        <begin position="1"/>
        <end position="22"/>
    </location>
</feature>
<evidence type="ECO:0000256" key="1">
    <source>
        <dbReference type="SAM" id="SignalP"/>
    </source>
</evidence>
<keyword evidence="1" id="KW-0732">Signal</keyword>
<gene>
    <name evidence="2" type="ORF">EMK97_13790</name>
</gene>
<dbReference type="Proteomes" id="UP000290244">
    <property type="component" value="Chromosome"/>
</dbReference>
<organism evidence="2 3">
    <name type="scientific">Litorilituus sediminis</name>
    <dbReference type="NCBI Taxonomy" id="718192"/>
    <lineage>
        <taxon>Bacteria</taxon>
        <taxon>Pseudomonadati</taxon>
        <taxon>Pseudomonadota</taxon>
        <taxon>Gammaproteobacteria</taxon>
        <taxon>Alteromonadales</taxon>
        <taxon>Colwelliaceae</taxon>
        <taxon>Litorilituus</taxon>
    </lineage>
</organism>
<dbReference type="AlphaFoldDB" id="A0A4P6P5E9"/>
<protein>
    <recommendedName>
        <fullName evidence="4">DUF1566 domain-containing protein</fullName>
    </recommendedName>
</protein>
<proteinExistence type="predicted"/>
<dbReference type="KEGG" id="lsd:EMK97_13790"/>
<dbReference type="EMBL" id="CP034759">
    <property type="protein sequence ID" value="QBG36713.1"/>
    <property type="molecule type" value="Genomic_DNA"/>
</dbReference>